<feature type="domain" description="D-isomer specific 2-hydroxyacid dehydrogenase NAD-binding" evidence="6">
    <location>
        <begin position="103"/>
        <end position="287"/>
    </location>
</feature>
<comment type="caution">
    <text evidence="7">The sequence shown here is derived from an EMBL/GenBank/DDBJ whole genome shotgun (WGS) entry which is preliminary data.</text>
</comment>
<reference evidence="8" key="1">
    <citation type="journal article" date="2019" name="Int. J. Syst. Evol. Microbiol.">
        <title>The Global Catalogue of Microorganisms (GCM) 10K type strain sequencing project: providing services to taxonomists for standard genome sequencing and annotation.</title>
        <authorList>
            <consortium name="The Broad Institute Genomics Platform"/>
            <consortium name="The Broad Institute Genome Sequencing Center for Infectious Disease"/>
            <person name="Wu L."/>
            <person name="Ma J."/>
        </authorList>
    </citation>
    <scope>NUCLEOTIDE SEQUENCE [LARGE SCALE GENOMIC DNA]</scope>
    <source>
        <strain evidence="8">CCUG 56401</strain>
    </source>
</reference>
<dbReference type="EMBL" id="JBHTIW010000006">
    <property type="protein sequence ID" value="MFD0920281.1"/>
    <property type="molecule type" value="Genomic_DNA"/>
</dbReference>
<protein>
    <submittedName>
        <fullName evidence="7">NAD(P)-dependent oxidoreductase</fullName>
    </submittedName>
</protein>
<proteinExistence type="inferred from homology"/>
<dbReference type="InterPro" id="IPR006139">
    <property type="entry name" value="D-isomer_2_OHA_DH_cat_dom"/>
</dbReference>
<dbReference type="SUPFAM" id="SSF51735">
    <property type="entry name" value="NAD(P)-binding Rossmann-fold domains"/>
    <property type="match status" value="1"/>
</dbReference>
<sequence>MRILVADAFPEQHLTRLREHHDCTHEPDTTADELPGELAGVEVLVVRSTRVTEAAVAAADSLRMIIRAGSGTNTIACDAASERGIHVCNVPGRNAVAVAELAVALLLALDRGIADNVADLRAGHWDKKRHSRARGILGRHVGVVGLGRIGLAFAERVAAFGVTVHAVAKPDRDRETLDRAEAIGVRFVDDLTALARTCDVLSFHVPATAGTRHLVDRDLLSHVQPGAIILNTSRSDVVDEDALVEAMDAKGVRAGLDVFADEPGGGTGEIDSKLARHPHVYGTHHIGASTEQAQLAVADEVVRMVDAFAGGEVLHRVNSPHQVPAS</sequence>
<dbReference type="InterPro" id="IPR050857">
    <property type="entry name" value="D-2-hydroxyacid_DH"/>
</dbReference>
<evidence type="ECO:0000313" key="8">
    <source>
        <dbReference type="Proteomes" id="UP001597018"/>
    </source>
</evidence>
<accession>A0ABW3FP22</accession>
<dbReference type="PANTHER" id="PTHR42789:SF1">
    <property type="entry name" value="D-ISOMER SPECIFIC 2-HYDROXYACID DEHYDROGENASE FAMILY PROTEIN (AFU_ORTHOLOGUE AFUA_6G10090)"/>
    <property type="match status" value="1"/>
</dbReference>
<dbReference type="SUPFAM" id="SSF52283">
    <property type="entry name" value="Formate/glycerate dehydrogenase catalytic domain-like"/>
    <property type="match status" value="1"/>
</dbReference>
<comment type="similarity">
    <text evidence="1 4">Belongs to the D-isomer specific 2-hydroxyacid dehydrogenase family.</text>
</comment>
<dbReference type="Pfam" id="PF02826">
    <property type="entry name" value="2-Hacid_dh_C"/>
    <property type="match status" value="1"/>
</dbReference>
<evidence type="ECO:0000313" key="7">
    <source>
        <dbReference type="EMBL" id="MFD0920281.1"/>
    </source>
</evidence>
<gene>
    <name evidence="7" type="ORF">ACFQ16_11070</name>
</gene>
<evidence type="ECO:0000259" key="6">
    <source>
        <dbReference type="Pfam" id="PF02826"/>
    </source>
</evidence>
<evidence type="ECO:0000259" key="5">
    <source>
        <dbReference type="Pfam" id="PF00389"/>
    </source>
</evidence>
<evidence type="ECO:0000256" key="4">
    <source>
        <dbReference type="RuleBase" id="RU003719"/>
    </source>
</evidence>
<dbReference type="InterPro" id="IPR036291">
    <property type="entry name" value="NAD(P)-bd_dom_sf"/>
</dbReference>
<evidence type="ECO:0000256" key="1">
    <source>
        <dbReference type="ARBA" id="ARBA00005854"/>
    </source>
</evidence>
<keyword evidence="3" id="KW-0520">NAD</keyword>
<evidence type="ECO:0000256" key="2">
    <source>
        <dbReference type="ARBA" id="ARBA00023002"/>
    </source>
</evidence>
<dbReference type="InterPro" id="IPR006140">
    <property type="entry name" value="D-isomer_DH_NAD-bd"/>
</dbReference>
<dbReference type="RefSeq" id="WP_263247847.1">
    <property type="nucleotide sequence ID" value="NZ_BAABLT010000017.1"/>
</dbReference>
<evidence type="ECO:0000256" key="3">
    <source>
        <dbReference type="ARBA" id="ARBA00023027"/>
    </source>
</evidence>
<dbReference type="Proteomes" id="UP001597018">
    <property type="component" value="Unassembled WGS sequence"/>
</dbReference>
<dbReference type="PANTHER" id="PTHR42789">
    <property type="entry name" value="D-ISOMER SPECIFIC 2-HYDROXYACID DEHYDROGENASE FAMILY PROTEIN (AFU_ORTHOLOGUE AFUA_6G10090)"/>
    <property type="match status" value="1"/>
</dbReference>
<dbReference type="Gene3D" id="3.40.50.720">
    <property type="entry name" value="NAD(P)-binding Rossmann-like Domain"/>
    <property type="match status" value="2"/>
</dbReference>
<name>A0ABW3FP22_9PSEU</name>
<dbReference type="Pfam" id="PF00389">
    <property type="entry name" value="2-Hacid_dh"/>
    <property type="match status" value="1"/>
</dbReference>
<feature type="domain" description="D-isomer specific 2-hydroxyacid dehydrogenase catalytic" evidence="5">
    <location>
        <begin position="3"/>
        <end position="318"/>
    </location>
</feature>
<organism evidence="7 8">
    <name type="scientific">Saccharopolyspora rosea</name>
    <dbReference type="NCBI Taxonomy" id="524884"/>
    <lineage>
        <taxon>Bacteria</taxon>
        <taxon>Bacillati</taxon>
        <taxon>Actinomycetota</taxon>
        <taxon>Actinomycetes</taxon>
        <taxon>Pseudonocardiales</taxon>
        <taxon>Pseudonocardiaceae</taxon>
        <taxon>Saccharopolyspora</taxon>
    </lineage>
</organism>
<keyword evidence="2 4" id="KW-0560">Oxidoreductase</keyword>
<keyword evidence="8" id="KW-1185">Reference proteome</keyword>